<reference evidence="3" key="1">
    <citation type="submission" date="2018-02" db="EMBL/GenBank/DDBJ databases">
        <authorList>
            <person name="Cohen D.B."/>
            <person name="Kent A.D."/>
        </authorList>
    </citation>
    <scope>NUCLEOTIDE SEQUENCE</scope>
</reference>
<dbReference type="AlphaFoldDB" id="A0A2N9FT37"/>
<dbReference type="Pfam" id="PF13456">
    <property type="entry name" value="RVT_3"/>
    <property type="match status" value="1"/>
</dbReference>
<evidence type="ECO:0000256" key="1">
    <source>
        <dbReference type="SAM" id="MobiDB-lite"/>
    </source>
</evidence>
<sequence>MDTGTISYPIRVQVRIRVRVREAKMKDPCNLVEDWVKTVLYPQQILGHPHHKAWEDKLQSPPSSWQPPPQGWLKINVDVDVRNHKVFLAAVCRDEFGKLLYAWTDSNVKGSSTWAEAHATLLAAKEASKLQLKYVILEAHSQIVINALNQVSECSTLHPDFSLEPSRETQPSEPKPFSSVLTAARPALTSGSDGSKSPPSPPPPPSPTFRFTPPPSDLVLYGGDLLEILGDLNLLRHLSFLSARSCHSGGRRDPLRQLMFGGHQIWGFLPVRSLIDPTFGVDYLKLFLKSPHHARIAWHLLPWQTRFDLVVYLTGITAPDLLLLRTLL</sequence>
<dbReference type="GO" id="GO:0004523">
    <property type="term" value="F:RNA-DNA hybrid ribonuclease activity"/>
    <property type="evidence" value="ECO:0007669"/>
    <property type="project" value="InterPro"/>
</dbReference>
<name>A0A2N9FT37_FAGSY</name>
<protein>
    <recommendedName>
        <fullName evidence="2">RNase H type-1 domain-containing protein</fullName>
    </recommendedName>
</protein>
<feature type="region of interest" description="Disordered" evidence="1">
    <location>
        <begin position="187"/>
        <end position="211"/>
    </location>
</feature>
<proteinExistence type="predicted"/>
<dbReference type="PANTHER" id="PTHR47723:SF21">
    <property type="entry name" value="POLYNUCLEOTIDYL TRANSFERASE, RIBONUCLEASE H-LIKE SUPERFAMILY PROTEIN"/>
    <property type="match status" value="1"/>
</dbReference>
<dbReference type="InterPro" id="IPR002156">
    <property type="entry name" value="RNaseH_domain"/>
</dbReference>
<dbReference type="PANTHER" id="PTHR47723">
    <property type="entry name" value="OS05G0353850 PROTEIN"/>
    <property type="match status" value="1"/>
</dbReference>
<feature type="compositionally biased region" description="Pro residues" evidence="1">
    <location>
        <begin position="198"/>
        <end position="211"/>
    </location>
</feature>
<organism evidence="3">
    <name type="scientific">Fagus sylvatica</name>
    <name type="common">Beechnut</name>
    <dbReference type="NCBI Taxonomy" id="28930"/>
    <lineage>
        <taxon>Eukaryota</taxon>
        <taxon>Viridiplantae</taxon>
        <taxon>Streptophyta</taxon>
        <taxon>Embryophyta</taxon>
        <taxon>Tracheophyta</taxon>
        <taxon>Spermatophyta</taxon>
        <taxon>Magnoliopsida</taxon>
        <taxon>eudicotyledons</taxon>
        <taxon>Gunneridae</taxon>
        <taxon>Pentapetalae</taxon>
        <taxon>rosids</taxon>
        <taxon>fabids</taxon>
        <taxon>Fagales</taxon>
        <taxon>Fagaceae</taxon>
        <taxon>Fagus</taxon>
    </lineage>
</organism>
<dbReference type="GO" id="GO:0003676">
    <property type="term" value="F:nucleic acid binding"/>
    <property type="evidence" value="ECO:0007669"/>
    <property type="project" value="InterPro"/>
</dbReference>
<feature type="region of interest" description="Disordered" evidence="1">
    <location>
        <begin position="159"/>
        <end position="178"/>
    </location>
</feature>
<dbReference type="InterPro" id="IPR053151">
    <property type="entry name" value="RNase_H-like"/>
</dbReference>
<evidence type="ECO:0000313" key="3">
    <source>
        <dbReference type="EMBL" id="SPC90392.1"/>
    </source>
</evidence>
<dbReference type="InterPro" id="IPR044730">
    <property type="entry name" value="RNase_H-like_dom_plant"/>
</dbReference>
<evidence type="ECO:0000259" key="2">
    <source>
        <dbReference type="Pfam" id="PF13456"/>
    </source>
</evidence>
<dbReference type="EMBL" id="OIVN01001144">
    <property type="protein sequence ID" value="SPC90392.1"/>
    <property type="molecule type" value="Genomic_DNA"/>
</dbReference>
<gene>
    <name evidence="3" type="ORF">FSB_LOCUS18274</name>
</gene>
<dbReference type="CDD" id="cd06222">
    <property type="entry name" value="RNase_H_like"/>
    <property type="match status" value="1"/>
</dbReference>
<feature type="domain" description="RNase H type-1" evidence="2">
    <location>
        <begin position="83"/>
        <end position="155"/>
    </location>
</feature>
<accession>A0A2N9FT37</accession>